<accession>A0A6N3YTC2</accession>
<protein>
    <submittedName>
        <fullName evidence="1">Uncharacterized protein</fullName>
    </submittedName>
</protein>
<evidence type="ECO:0000313" key="2">
    <source>
        <dbReference type="Proteomes" id="UP000435323"/>
    </source>
</evidence>
<proteinExistence type="predicted"/>
<organism evidence="1 2">
    <name type="scientific">Aliivibrio fischeri</name>
    <name type="common">Vibrio fischeri</name>
    <dbReference type="NCBI Taxonomy" id="668"/>
    <lineage>
        <taxon>Bacteria</taxon>
        <taxon>Pseudomonadati</taxon>
        <taxon>Pseudomonadota</taxon>
        <taxon>Gammaproteobacteria</taxon>
        <taxon>Vibrionales</taxon>
        <taxon>Vibrionaceae</taxon>
        <taxon>Aliivibrio</taxon>
    </lineage>
</organism>
<name>A0A6N3YTC2_ALIFS</name>
<dbReference type="EMBL" id="WOBO01000004">
    <property type="protein sequence ID" value="MUK44502.1"/>
    <property type="molecule type" value="Genomic_DNA"/>
</dbReference>
<sequence length="123" mass="13981">MERSMSADVNIIYKILCLWGKPKTYADLSNDYKQHTNEWYSPHSWEKVLNELNVILSQNGAPPLSALVVSLGTNEPKLSFWSGGASNVPALPNNPLQRTLLWQNLVNDINHYSWPSQLTDKKE</sequence>
<gene>
    <name evidence="1" type="ORF">GNP77_03815</name>
</gene>
<dbReference type="AlphaFoldDB" id="A0A6N3YTC2"/>
<comment type="caution">
    <text evidence="1">The sequence shown here is derived from an EMBL/GenBank/DDBJ whole genome shotgun (WGS) entry which is preliminary data.</text>
</comment>
<reference evidence="1 2" key="1">
    <citation type="submission" date="2019-11" db="EMBL/GenBank/DDBJ databases">
        <title>Using colonization assays and comparative genomics to discover symbiosis behaviors and factors in Vibrio fischeri.</title>
        <authorList>
            <person name="Bongrand C."/>
            <person name="Moriano-Gutierrez S."/>
            <person name="Arevalo P."/>
            <person name="Mcfall-Ngai M."/>
            <person name="Visick K."/>
            <person name="Polz M.F."/>
            <person name="Ruby E.G."/>
        </authorList>
    </citation>
    <scope>NUCLEOTIDE SEQUENCE [LARGE SCALE GENOMIC DNA]</scope>
    <source>
        <strain evidence="2">emors.3.2</strain>
    </source>
</reference>
<evidence type="ECO:0000313" key="1">
    <source>
        <dbReference type="EMBL" id="MUK44502.1"/>
    </source>
</evidence>
<dbReference type="Proteomes" id="UP000435323">
    <property type="component" value="Unassembled WGS sequence"/>
</dbReference>